<dbReference type="Proteomes" id="UP000762676">
    <property type="component" value="Unassembled WGS sequence"/>
</dbReference>
<feature type="region of interest" description="Disordered" evidence="7">
    <location>
        <begin position="100"/>
        <end position="124"/>
    </location>
</feature>
<evidence type="ECO:0000256" key="5">
    <source>
        <dbReference type="ARBA" id="ARBA00023136"/>
    </source>
</evidence>
<dbReference type="GO" id="GO:0004930">
    <property type="term" value="F:G protein-coupled receptor activity"/>
    <property type="evidence" value="ECO:0007669"/>
    <property type="project" value="TreeGrafter"/>
</dbReference>
<dbReference type="SUPFAM" id="SSF81321">
    <property type="entry name" value="Family A G protein-coupled receptor-like"/>
    <property type="match status" value="1"/>
</dbReference>
<evidence type="ECO:0000256" key="7">
    <source>
        <dbReference type="SAM" id="MobiDB-lite"/>
    </source>
</evidence>
<keyword evidence="3" id="KW-0812">Transmembrane</keyword>
<dbReference type="AlphaFoldDB" id="A0AAV4JN11"/>
<dbReference type="InterPro" id="IPR017452">
    <property type="entry name" value="GPCR_Rhodpsn_7TM"/>
</dbReference>
<feature type="domain" description="G-protein coupled receptors family 1 profile" evidence="8">
    <location>
        <begin position="325"/>
        <end position="390"/>
    </location>
</feature>
<sequence length="446" mass="49037">KPKTCGFEVSVASVELHHDAKEDKNSSLPSFRKSCSELYSLDVSRRSSTSRAAQWGSLNALNGGSASINIGDAPCSSTYDSEIDSSFVYSAGVTLDSKPSGGLRGGELQHETNKRKRRRNLGQDESTRLCVSDDLLLGKSNNYLCYGCRAHSSLPLLTEELRLEELGHFTMRRTASVTSLPSLPDISSCGSRCRMKYAMRKTNTSSDRVNTMQQRSFGTSEDENYNLDTTSNSVQNVVEETRQTAQVTFPRKFSITWGAPAVDAIGEGKVISVEASTRQDSRSSGDSQGSTHKTNTGLSGSSDKPNLSRRRTLSNTTGRELITTKLTYTMVAVTVGFIVSYLPHLCVQIARGFNPDGVEAKLQTSSVFFVVYHLFVRSFFVNNAINPIIYGFYNDTFRRKGTNLLKSWAVAVLGEGHCGEKICLKRFRVWALRDLGLSSSHVEETG</sequence>
<evidence type="ECO:0000259" key="8">
    <source>
        <dbReference type="PROSITE" id="PS50262"/>
    </source>
</evidence>
<keyword evidence="10" id="KW-1185">Reference proteome</keyword>
<reference evidence="9 10" key="1">
    <citation type="journal article" date="2021" name="Elife">
        <title>Chloroplast acquisition without the gene transfer in kleptoplastic sea slugs, Plakobranchus ocellatus.</title>
        <authorList>
            <person name="Maeda T."/>
            <person name="Takahashi S."/>
            <person name="Yoshida T."/>
            <person name="Shimamura S."/>
            <person name="Takaki Y."/>
            <person name="Nagai Y."/>
            <person name="Toyoda A."/>
            <person name="Suzuki Y."/>
            <person name="Arimoto A."/>
            <person name="Ishii H."/>
            <person name="Satoh N."/>
            <person name="Nishiyama T."/>
            <person name="Hasebe M."/>
            <person name="Maruyama T."/>
            <person name="Minagawa J."/>
            <person name="Obokata J."/>
            <person name="Shigenobu S."/>
        </authorList>
    </citation>
    <scope>NUCLEOTIDE SEQUENCE [LARGE SCALE GENOMIC DNA]</scope>
</reference>
<evidence type="ECO:0000256" key="4">
    <source>
        <dbReference type="ARBA" id="ARBA00022989"/>
    </source>
</evidence>
<dbReference type="GO" id="GO:0042277">
    <property type="term" value="F:peptide binding"/>
    <property type="evidence" value="ECO:0007669"/>
    <property type="project" value="TreeGrafter"/>
</dbReference>
<proteinExistence type="predicted"/>
<dbReference type="GO" id="GO:0032870">
    <property type="term" value="P:cellular response to hormone stimulus"/>
    <property type="evidence" value="ECO:0007669"/>
    <property type="project" value="TreeGrafter"/>
</dbReference>
<dbReference type="Gene3D" id="1.20.1070.10">
    <property type="entry name" value="Rhodopsin 7-helix transmembrane proteins"/>
    <property type="match status" value="1"/>
</dbReference>
<evidence type="ECO:0000313" key="9">
    <source>
        <dbReference type="EMBL" id="GFS23701.1"/>
    </source>
</evidence>
<dbReference type="PROSITE" id="PS50262">
    <property type="entry name" value="G_PROTEIN_RECEP_F1_2"/>
    <property type="match status" value="1"/>
</dbReference>
<feature type="non-terminal residue" evidence="9">
    <location>
        <position position="446"/>
    </location>
</feature>
<feature type="region of interest" description="Disordered" evidence="7">
    <location>
        <begin position="274"/>
        <end position="314"/>
    </location>
</feature>
<keyword evidence="6 9" id="KW-0675">Receptor</keyword>
<dbReference type="PANTHER" id="PTHR24241:SF76">
    <property type="entry name" value="NEUROPEPTIDE SIFAMIDE RECEPTOR"/>
    <property type="match status" value="1"/>
</dbReference>
<evidence type="ECO:0000256" key="2">
    <source>
        <dbReference type="ARBA" id="ARBA00022475"/>
    </source>
</evidence>
<feature type="compositionally biased region" description="Polar residues" evidence="7">
    <location>
        <begin position="292"/>
        <end position="305"/>
    </location>
</feature>
<evidence type="ECO:0000313" key="10">
    <source>
        <dbReference type="Proteomes" id="UP000762676"/>
    </source>
</evidence>
<name>A0AAV4JN11_9GAST</name>
<feature type="non-terminal residue" evidence="9">
    <location>
        <position position="1"/>
    </location>
</feature>
<keyword evidence="5" id="KW-0472">Membrane</keyword>
<comment type="subcellular location">
    <subcellularLocation>
        <location evidence="1">Cell membrane</location>
        <topology evidence="1">Multi-pass membrane protein</topology>
    </subcellularLocation>
</comment>
<protein>
    <submittedName>
        <fullName evidence="9">Orexin receptor type 2</fullName>
    </submittedName>
</protein>
<organism evidence="9 10">
    <name type="scientific">Elysia marginata</name>
    <dbReference type="NCBI Taxonomy" id="1093978"/>
    <lineage>
        <taxon>Eukaryota</taxon>
        <taxon>Metazoa</taxon>
        <taxon>Spiralia</taxon>
        <taxon>Lophotrochozoa</taxon>
        <taxon>Mollusca</taxon>
        <taxon>Gastropoda</taxon>
        <taxon>Heterobranchia</taxon>
        <taxon>Euthyneura</taxon>
        <taxon>Panpulmonata</taxon>
        <taxon>Sacoglossa</taxon>
        <taxon>Placobranchoidea</taxon>
        <taxon>Plakobranchidae</taxon>
        <taxon>Elysia</taxon>
    </lineage>
</organism>
<evidence type="ECO:0000256" key="3">
    <source>
        <dbReference type="ARBA" id="ARBA00022692"/>
    </source>
</evidence>
<dbReference type="CDD" id="cd00637">
    <property type="entry name" value="7tm_classA_rhodopsin-like"/>
    <property type="match status" value="1"/>
</dbReference>
<gene>
    <name evidence="9" type="ORF">ElyMa_005139600</name>
</gene>
<evidence type="ECO:0000256" key="1">
    <source>
        <dbReference type="ARBA" id="ARBA00004651"/>
    </source>
</evidence>
<dbReference type="GO" id="GO:0005886">
    <property type="term" value="C:plasma membrane"/>
    <property type="evidence" value="ECO:0007669"/>
    <property type="project" value="UniProtKB-SubCell"/>
</dbReference>
<dbReference type="EMBL" id="BMAT01010293">
    <property type="protein sequence ID" value="GFS23701.1"/>
    <property type="molecule type" value="Genomic_DNA"/>
</dbReference>
<accession>A0AAV4JN11</accession>
<dbReference type="PANTHER" id="PTHR24241">
    <property type="entry name" value="NEUROPEPTIDE RECEPTOR-RELATED G-PROTEIN COUPLED RECEPTOR"/>
    <property type="match status" value="1"/>
</dbReference>
<keyword evidence="2" id="KW-1003">Cell membrane</keyword>
<evidence type="ECO:0000256" key="6">
    <source>
        <dbReference type="ARBA" id="ARBA00023170"/>
    </source>
</evidence>
<comment type="caution">
    <text evidence="9">The sequence shown here is derived from an EMBL/GenBank/DDBJ whole genome shotgun (WGS) entry which is preliminary data.</text>
</comment>
<keyword evidence="4" id="KW-1133">Transmembrane helix</keyword>